<comment type="similarity">
    <text evidence="11">Belongs to the helicase family. PriA subfamily.</text>
</comment>
<dbReference type="Proteomes" id="UP000001916">
    <property type="component" value="Chromosome"/>
</dbReference>
<feature type="binding site" evidence="11">
    <location>
        <position position="440"/>
    </location>
    <ligand>
        <name>Zn(2+)</name>
        <dbReference type="ChEBI" id="CHEBI:29105"/>
        <label>1</label>
    </ligand>
</feature>
<dbReference type="KEGG" id="msv:Mesil_0035"/>
<dbReference type="InterPro" id="IPR041222">
    <property type="entry name" value="PriA_3primeBD"/>
</dbReference>
<dbReference type="Pfam" id="PF18074">
    <property type="entry name" value="PriA_C"/>
    <property type="match status" value="1"/>
</dbReference>
<evidence type="ECO:0000256" key="1">
    <source>
        <dbReference type="ARBA" id="ARBA00022515"/>
    </source>
</evidence>
<evidence type="ECO:0000256" key="6">
    <source>
        <dbReference type="ARBA" id="ARBA00022806"/>
    </source>
</evidence>
<evidence type="ECO:0000259" key="12">
    <source>
        <dbReference type="Pfam" id="PF17764"/>
    </source>
</evidence>
<dbReference type="InterPro" id="IPR027417">
    <property type="entry name" value="P-loop_NTPase"/>
</dbReference>
<evidence type="ECO:0000313" key="15">
    <source>
        <dbReference type="EMBL" id="ADH61983.1"/>
    </source>
</evidence>
<dbReference type="GO" id="GO:0006302">
    <property type="term" value="P:double-strand break repair"/>
    <property type="evidence" value="ECO:0007669"/>
    <property type="project" value="InterPro"/>
</dbReference>
<sequence length="732" mass="81244">MHTVLKVALPLPLDPMSYRPPHGDGREALGRRVVVPWRGELRVGIVTAVEPDSKQAFALREAVAYLDEYPWLRPEELGFLHAAARDHFCPLGTLLDDLLPFLEPPLAHRVRLVSGASPGVLPAGMGDLLEWQEARGYDPRLLDALREAGVLEEEVREDRPGRKFLIPLREPDPSLSAKAQAALHALLELGEAPSMAELARQAGVGPGVIKTLLDKGYAGWEERALEPPPRPLGSPLEPLTLPEIPARLNGGRFHDRLRLLAGIIAEGPTLVLFPEVALLKRWLEYFPQAQPFHGELSADLRRQEFPKFRGGGVVFATYQGLLLPFTPRRMVVVEEASEAYKLSAGSRAHCVRLAEGRAELLGVPLTYCSQVPSVETLERPGLAFPPPKPRVHLLNLNEERGYPLSGAAVALLRQVEEKKRQAVVLAHRRGYSAVLRCHHCDWKAMCSNCAVPMRYHKSARAVPRSLHTRAGALICHQCGLEQMAPQLCPKCQSEVFDFQGPGVEWVQDELRKHLPGLPLFRYSAEFKDDLSPLLSGQPGVLVGTTAVLRAPVLPELALVLLPYADGFIFESDFRAAERYHRLLWQLTELHPRRRPLIALQTFEPAHPAHEALQAGDPEAFPRSELALRQALGYPPAKRMLKLEVSHVKEPVARDAANQLALALAPRLEPGEMLGAGPVPAPIPRVRNQFVFHLLLRGTTERLRELIRDLPHIRGARVRLDPDPQSFVGLLED</sequence>
<dbReference type="Pfam" id="PF17764">
    <property type="entry name" value="PriA_3primeBD"/>
    <property type="match status" value="1"/>
</dbReference>
<evidence type="ECO:0000256" key="2">
    <source>
        <dbReference type="ARBA" id="ARBA00022705"/>
    </source>
</evidence>
<dbReference type="GO" id="GO:0003677">
    <property type="term" value="F:DNA binding"/>
    <property type="evidence" value="ECO:0007669"/>
    <property type="project" value="UniProtKB-UniRule"/>
</dbReference>
<keyword evidence="4 11" id="KW-0547">Nucleotide-binding</keyword>
<dbReference type="GO" id="GO:0016787">
    <property type="term" value="F:hydrolase activity"/>
    <property type="evidence" value="ECO:0007669"/>
    <property type="project" value="UniProtKB-KW"/>
</dbReference>
<evidence type="ECO:0000256" key="8">
    <source>
        <dbReference type="ARBA" id="ARBA00022840"/>
    </source>
</evidence>
<organism evidence="15 16">
    <name type="scientific">Allomeiothermus silvanus (strain ATCC 700542 / DSM 9946 / NBRC 106475 / NCIMB 13440 / VI-R2)</name>
    <name type="common">Thermus silvanus</name>
    <dbReference type="NCBI Taxonomy" id="526227"/>
    <lineage>
        <taxon>Bacteria</taxon>
        <taxon>Thermotogati</taxon>
        <taxon>Deinococcota</taxon>
        <taxon>Deinococci</taxon>
        <taxon>Thermales</taxon>
        <taxon>Thermaceae</taxon>
        <taxon>Allomeiothermus</taxon>
    </lineage>
</organism>
<keyword evidence="8 11" id="KW-0067">ATP-binding</keyword>
<accession>D7BG62</accession>
<evidence type="ECO:0000256" key="11">
    <source>
        <dbReference type="HAMAP-Rule" id="MF_00983"/>
    </source>
</evidence>
<evidence type="ECO:0000259" key="14">
    <source>
        <dbReference type="Pfam" id="PF18319"/>
    </source>
</evidence>
<dbReference type="PANTHER" id="PTHR30580">
    <property type="entry name" value="PRIMOSOMAL PROTEIN N"/>
    <property type="match status" value="1"/>
</dbReference>
<evidence type="ECO:0000256" key="9">
    <source>
        <dbReference type="ARBA" id="ARBA00023125"/>
    </source>
</evidence>
<dbReference type="InterPro" id="IPR040498">
    <property type="entry name" value="PriA_CRR"/>
</dbReference>
<feature type="domain" description="Primosomal protein N C-terminal" evidence="13">
    <location>
        <begin position="637"/>
        <end position="723"/>
    </location>
</feature>
<comment type="caution">
    <text evidence="11">As this protein does not have any detectable helicase domains, it probably does not have helicase activity.</text>
</comment>
<dbReference type="HOGENOM" id="CLU_013353_2_0_0"/>
<protein>
    <recommendedName>
        <fullName evidence="11">Probable replication restart protein PriA</fullName>
    </recommendedName>
    <alternativeName>
        <fullName evidence="11">Putative ATP-dependent DNA helicase PriA</fullName>
    </alternativeName>
</protein>
<dbReference type="EMBL" id="CP002042">
    <property type="protein sequence ID" value="ADH61983.1"/>
    <property type="molecule type" value="Genomic_DNA"/>
</dbReference>
<proteinExistence type="inferred from homology"/>
<evidence type="ECO:0000256" key="7">
    <source>
        <dbReference type="ARBA" id="ARBA00022833"/>
    </source>
</evidence>
<evidence type="ECO:0000256" key="4">
    <source>
        <dbReference type="ARBA" id="ARBA00022741"/>
    </source>
</evidence>
<keyword evidence="1 11" id="KW-0639">Primosome</keyword>
<keyword evidence="6" id="KW-0347">Helicase</keyword>
<dbReference type="eggNOG" id="COG1198">
    <property type="taxonomic scope" value="Bacteria"/>
</dbReference>
<evidence type="ECO:0000256" key="10">
    <source>
        <dbReference type="ARBA" id="ARBA00023235"/>
    </source>
</evidence>
<feature type="domain" description="Primosomal protein N' 3' DNA-binding" evidence="12">
    <location>
        <begin position="6"/>
        <end position="100"/>
    </location>
</feature>
<dbReference type="Gene3D" id="3.40.50.300">
    <property type="entry name" value="P-loop containing nucleotide triphosphate hydrolases"/>
    <property type="match status" value="1"/>
</dbReference>
<dbReference type="GO" id="GO:0043138">
    <property type="term" value="F:3'-5' DNA helicase activity"/>
    <property type="evidence" value="ECO:0007669"/>
    <property type="project" value="TreeGrafter"/>
</dbReference>
<feature type="binding site" evidence="11">
    <location>
        <position position="491"/>
    </location>
    <ligand>
        <name>Zn(2+)</name>
        <dbReference type="ChEBI" id="CHEBI:29105"/>
        <label>1</label>
    </ligand>
</feature>
<comment type="subunit">
    <text evidence="11">Component of the replication restart primosome.</text>
</comment>
<dbReference type="GO" id="GO:1990077">
    <property type="term" value="C:primosome complex"/>
    <property type="evidence" value="ECO:0007669"/>
    <property type="project" value="UniProtKB-UniRule"/>
</dbReference>
<name>D7BG62_ALLS1</name>
<dbReference type="InterPro" id="IPR005259">
    <property type="entry name" value="PriA"/>
</dbReference>
<dbReference type="OrthoDB" id="9759544at2"/>
<comment type="function">
    <text evidence="11">Initiates the restart of stalled replication forks, which reloads the replicative helicase on sites other than the origin of replication. Recognizes and binds to abandoned replication forks and remodels them to uncover a helicase loading site. Promotes assembly of the primosome at these replication forks.</text>
</comment>
<dbReference type="InterPro" id="IPR041236">
    <property type="entry name" value="PriA_C"/>
</dbReference>
<keyword evidence="5" id="KW-0378">Hydrolase</keyword>
<dbReference type="STRING" id="526227.Mesil_0035"/>
<reference evidence="15 16" key="1">
    <citation type="journal article" date="2010" name="Stand. Genomic Sci.">
        <title>Complete genome sequence of Meiothermus silvanus type strain (VI-R2).</title>
        <authorList>
            <person name="Sikorski J."/>
            <person name="Tindall B.J."/>
            <person name="Lowry S."/>
            <person name="Lucas S."/>
            <person name="Nolan M."/>
            <person name="Copeland A."/>
            <person name="Glavina Del Rio T."/>
            <person name="Tice H."/>
            <person name="Cheng J.F."/>
            <person name="Han C."/>
            <person name="Pitluck S."/>
            <person name="Liolios K."/>
            <person name="Ivanova N."/>
            <person name="Mavromatis K."/>
            <person name="Mikhailova N."/>
            <person name="Pati A."/>
            <person name="Goodwin L."/>
            <person name="Chen A."/>
            <person name="Palaniappan K."/>
            <person name="Land M."/>
            <person name="Hauser L."/>
            <person name="Chang Y.J."/>
            <person name="Jeffries C.D."/>
            <person name="Rohde M."/>
            <person name="Goker M."/>
            <person name="Woyke T."/>
            <person name="Bristow J."/>
            <person name="Eisen J.A."/>
            <person name="Markowitz V."/>
            <person name="Hugenholtz P."/>
            <person name="Kyrpides N.C."/>
            <person name="Klenk H.P."/>
            <person name="Lapidus A."/>
        </authorList>
    </citation>
    <scope>NUCLEOTIDE SEQUENCE [LARGE SCALE GENOMIC DNA]</scope>
    <source>
        <strain evidence="16">ATCC 700542 / DSM 9946 / VI-R2</strain>
    </source>
</reference>
<evidence type="ECO:0000256" key="3">
    <source>
        <dbReference type="ARBA" id="ARBA00022723"/>
    </source>
</evidence>
<feature type="binding site" evidence="11">
    <location>
        <position position="488"/>
    </location>
    <ligand>
        <name>Zn(2+)</name>
        <dbReference type="ChEBI" id="CHEBI:29105"/>
        <label>1</label>
    </ligand>
</feature>
<keyword evidence="16" id="KW-1185">Reference proteome</keyword>
<feature type="binding site" evidence="11">
    <location>
        <position position="478"/>
    </location>
    <ligand>
        <name>Zn(2+)</name>
        <dbReference type="ChEBI" id="CHEBI:29105"/>
        <label>2</label>
    </ligand>
</feature>
<evidence type="ECO:0000313" key="16">
    <source>
        <dbReference type="Proteomes" id="UP000001916"/>
    </source>
</evidence>
<feature type="binding site" evidence="11">
    <location>
        <position position="449"/>
    </location>
    <ligand>
        <name>Zn(2+)</name>
        <dbReference type="ChEBI" id="CHEBI:29105"/>
        <label>2</label>
    </ligand>
</feature>
<dbReference type="GO" id="GO:0006270">
    <property type="term" value="P:DNA replication initiation"/>
    <property type="evidence" value="ECO:0007669"/>
    <property type="project" value="TreeGrafter"/>
</dbReference>
<dbReference type="Gene3D" id="3.40.1440.60">
    <property type="entry name" value="PriA, 3(prime) DNA-binding domain"/>
    <property type="match status" value="1"/>
</dbReference>
<feature type="binding site" evidence="11">
    <location>
        <position position="475"/>
    </location>
    <ligand>
        <name>Zn(2+)</name>
        <dbReference type="ChEBI" id="CHEBI:29105"/>
        <label>2</label>
    </ligand>
</feature>
<keyword evidence="10" id="KW-0413">Isomerase</keyword>
<evidence type="ECO:0000256" key="5">
    <source>
        <dbReference type="ARBA" id="ARBA00022801"/>
    </source>
</evidence>
<dbReference type="GO" id="GO:0006269">
    <property type="term" value="P:DNA replication, synthesis of primer"/>
    <property type="evidence" value="ECO:0007669"/>
    <property type="project" value="UniProtKB-KW"/>
</dbReference>
<comment type="cofactor">
    <cofactor evidence="11">
        <name>Zn(2+)</name>
        <dbReference type="ChEBI" id="CHEBI:29105"/>
    </cofactor>
    <text evidence="11">Binds 2 zinc ions per subunit.</text>
</comment>
<feature type="binding site" evidence="11">
    <location>
        <position position="446"/>
    </location>
    <ligand>
        <name>Zn(2+)</name>
        <dbReference type="ChEBI" id="CHEBI:29105"/>
        <label>2</label>
    </ligand>
</feature>
<keyword evidence="7 11" id="KW-0862">Zinc</keyword>
<keyword evidence="9 11" id="KW-0238">DNA-binding</keyword>
<dbReference type="GO" id="GO:0006310">
    <property type="term" value="P:DNA recombination"/>
    <property type="evidence" value="ECO:0007669"/>
    <property type="project" value="InterPro"/>
</dbReference>
<dbReference type="RefSeq" id="WP_013156591.1">
    <property type="nucleotide sequence ID" value="NC_014212.1"/>
</dbReference>
<dbReference type="HAMAP" id="MF_00983">
    <property type="entry name" value="PriA"/>
    <property type="match status" value="1"/>
</dbReference>
<evidence type="ECO:0000259" key="13">
    <source>
        <dbReference type="Pfam" id="PF18074"/>
    </source>
</evidence>
<dbReference type="GO" id="GO:0005524">
    <property type="term" value="F:ATP binding"/>
    <property type="evidence" value="ECO:0007669"/>
    <property type="project" value="UniProtKB-UniRule"/>
</dbReference>
<feature type="domain" description="PriA DNA helicase Cys-rich region (CRR)" evidence="14">
    <location>
        <begin position="446"/>
        <end position="461"/>
    </location>
</feature>
<keyword evidence="2 11" id="KW-0235">DNA replication</keyword>
<dbReference type="GO" id="GO:0008270">
    <property type="term" value="F:zinc ion binding"/>
    <property type="evidence" value="ECO:0007669"/>
    <property type="project" value="UniProtKB-UniRule"/>
</dbReference>
<dbReference type="Pfam" id="PF18319">
    <property type="entry name" value="Zn_ribbon_PriA"/>
    <property type="match status" value="2"/>
</dbReference>
<dbReference type="InterPro" id="IPR042115">
    <property type="entry name" value="PriA_3primeBD_sf"/>
</dbReference>
<dbReference type="AlphaFoldDB" id="D7BG62"/>
<keyword evidence="3 11" id="KW-0479">Metal-binding</keyword>
<feature type="domain" description="PriA DNA helicase Cys-rich region (CRR)" evidence="14">
    <location>
        <begin position="463"/>
        <end position="482"/>
    </location>
</feature>
<dbReference type="PANTHER" id="PTHR30580:SF0">
    <property type="entry name" value="PRIMOSOMAL PROTEIN N"/>
    <property type="match status" value="1"/>
</dbReference>
<gene>
    <name evidence="11" type="primary">priA</name>
    <name evidence="15" type="ordered locus">Mesil_0035</name>
</gene>
<feature type="binding site" evidence="11">
    <location>
        <position position="437"/>
    </location>
    <ligand>
        <name>Zn(2+)</name>
        <dbReference type="ChEBI" id="CHEBI:29105"/>
        <label>1</label>
    </ligand>
</feature>